<dbReference type="Proteomes" id="UP001164761">
    <property type="component" value="Chromosome"/>
</dbReference>
<dbReference type="InterPro" id="IPR027417">
    <property type="entry name" value="P-loop_NTPase"/>
</dbReference>
<evidence type="ECO:0000313" key="7">
    <source>
        <dbReference type="EMBL" id="WAH44060.1"/>
    </source>
</evidence>
<keyword evidence="1 5" id="KW-0547">Nucleotide-binding</keyword>
<keyword evidence="3 5" id="KW-0347">Helicase</keyword>
<dbReference type="RefSeq" id="WP_268007960.1">
    <property type="nucleotide sequence ID" value="NZ_BSUT01000001.1"/>
</dbReference>
<proteinExistence type="predicted"/>
<evidence type="ECO:0000256" key="1">
    <source>
        <dbReference type="ARBA" id="ARBA00022741"/>
    </source>
</evidence>
<sequence length="619" mass="70005">MENQRFEIDNHMDDHVDEQIQKCFDNQMPKSFFTFAGAGSGKTTSLIKALTFLERQFGSDLSANSKQIAVITYTNAACNEILRRMQHTSIFTVSTIHSFLWELIRNYQSDIKEWVRANIASEIAELDSKQSKGRIGTDAYRARATKILKNKERLANLERIKRLSYNPNGENLGSDSLNHNEVVKMGAEFITFKDTMQKILVSKYPILLIDESQDTKKELIDAMLTLYKNHKEDFVIGMFGDAMQKIYMDGKDNLAACIPADWEKPTKVMNHRSATRIVSLANAIRKEVDGQRQKARSDAEVGTVRLFIVSSPAVKATVEKKVAEIMAREASDDQWLIPEECKSLILEHHMAASRLGFEELYAPLNKVRMFDTSLRDGTLPELSFLSNIVLPLVNAHFNKRDFEVSRILRRFSPILDRKSFTSKKENQSELIQIAANAVDDLLSLWNENRVPSCLDVLDSIKTSGLFQLPKRTDDILANPDPGTLDEKVCALRAALAAPFTQLECYASYVSGNTQYATHQGVKGLEFPRVVVIMDDEASRGTWFSYEKLFGSRNKTETDLENERTGKDSSMARTTRLFYVACTRAQKSLGVIAYTNNKDAVKSTALANGWFQDDEIIMVD</sequence>
<evidence type="ECO:0000256" key="2">
    <source>
        <dbReference type="ARBA" id="ARBA00022801"/>
    </source>
</evidence>
<dbReference type="PANTHER" id="PTHR11070:SF2">
    <property type="entry name" value="ATP-DEPENDENT DNA HELICASE SRS2"/>
    <property type="match status" value="1"/>
</dbReference>
<dbReference type="SUPFAM" id="SSF52540">
    <property type="entry name" value="P-loop containing nucleoside triphosphate hydrolases"/>
    <property type="match status" value="1"/>
</dbReference>
<accession>A0ABY6ZQ37</accession>
<evidence type="ECO:0000259" key="6">
    <source>
        <dbReference type="PROSITE" id="PS51198"/>
    </source>
</evidence>
<dbReference type="EMBL" id="CP104067">
    <property type="protein sequence ID" value="WAH44060.1"/>
    <property type="molecule type" value="Genomic_DNA"/>
</dbReference>
<dbReference type="InterPro" id="IPR000212">
    <property type="entry name" value="DNA_helicase_UvrD/REP"/>
</dbReference>
<dbReference type="PANTHER" id="PTHR11070">
    <property type="entry name" value="UVRD / RECB / PCRA DNA HELICASE FAMILY MEMBER"/>
    <property type="match status" value="1"/>
</dbReference>
<feature type="domain" description="UvrD-like helicase ATP-binding" evidence="6">
    <location>
        <begin position="15"/>
        <end position="287"/>
    </location>
</feature>
<protein>
    <submittedName>
        <fullName evidence="7">AAA family ATPase</fullName>
    </submittedName>
</protein>
<feature type="binding site" evidence="5">
    <location>
        <begin position="36"/>
        <end position="43"/>
    </location>
    <ligand>
        <name>ATP</name>
        <dbReference type="ChEBI" id="CHEBI:30616"/>
    </ligand>
</feature>
<evidence type="ECO:0000256" key="4">
    <source>
        <dbReference type="ARBA" id="ARBA00022840"/>
    </source>
</evidence>
<dbReference type="InterPro" id="IPR014016">
    <property type="entry name" value="UvrD-like_ATP-bd"/>
</dbReference>
<keyword evidence="4 5" id="KW-0067">ATP-binding</keyword>
<organism evidence="7 8">
    <name type="scientific">Alicyclobacillus fastidiosus</name>
    <dbReference type="NCBI Taxonomy" id="392011"/>
    <lineage>
        <taxon>Bacteria</taxon>
        <taxon>Bacillati</taxon>
        <taxon>Bacillota</taxon>
        <taxon>Bacilli</taxon>
        <taxon>Bacillales</taxon>
        <taxon>Alicyclobacillaceae</taxon>
        <taxon>Alicyclobacillus</taxon>
    </lineage>
</organism>
<evidence type="ECO:0000256" key="5">
    <source>
        <dbReference type="PROSITE-ProRule" id="PRU00560"/>
    </source>
</evidence>
<keyword evidence="2 5" id="KW-0378">Hydrolase</keyword>
<evidence type="ECO:0000313" key="8">
    <source>
        <dbReference type="Proteomes" id="UP001164761"/>
    </source>
</evidence>
<dbReference type="PROSITE" id="PS51198">
    <property type="entry name" value="UVRD_HELICASE_ATP_BIND"/>
    <property type="match status" value="1"/>
</dbReference>
<dbReference type="Pfam" id="PF13245">
    <property type="entry name" value="AAA_19"/>
    <property type="match status" value="1"/>
</dbReference>
<evidence type="ECO:0000256" key="3">
    <source>
        <dbReference type="ARBA" id="ARBA00022806"/>
    </source>
</evidence>
<gene>
    <name evidence="7" type="ORF">NZD89_12160</name>
</gene>
<reference evidence="7" key="1">
    <citation type="submission" date="2022-08" db="EMBL/GenBank/DDBJ databases">
        <title>Alicyclobacillus fastidiosus DSM 17978, complete genome.</title>
        <authorList>
            <person name="Wang Q."/>
            <person name="Cai R."/>
            <person name="Wang Z."/>
        </authorList>
    </citation>
    <scope>NUCLEOTIDE SEQUENCE</scope>
    <source>
        <strain evidence="7">DSM 17978</strain>
    </source>
</reference>
<keyword evidence="8" id="KW-1185">Reference proteome</keyword>
<dbReference type="Gene3D" id="3.40.50.300">
    <property type="entry name" value="P-loop containing nucleotide triphosphate hydrolases"/>
    <property type="match status" value="2"/>
</dbReference>
<name>A0ABY6ZQ37_9BACL</name>